<feature type="region of interest" description="Disordered" evidence="1">
    <location>
        <begin position="398"/>
        <end position="421"/>
    </location>
</feature>
<feature type="transmembrane region" description="Helical" evidence="2">
    <location>
        <begin position="116"/>
        <end position="147"/>
    </location>
</feature>
<protein>
    <submittedName>
        <fullName evidence="3">Uncharacterized protein</fullName>
    </submittedName>
</protein>
<dbReference type="PANTHER" id="PTHR36513">
    <property type="entry name" value="ABC TRANSMEMBRANE TYPE-1 DOMAIN-CONTAINING PROTEIN"/>
    <property type="match status" value="1"/>
</dbReference>
<keyword evidence="2" id="KW-1133">Transmembrane helix</keyword>
<accession>A0A507DZ21</accession>
<evidence type="ECO:0000313" key="4">
    <source>
        <dbReference type="Proteomes" id="UP000318582"/>
    </source>
</evidence>
<name>A0A507DZ21_9FUNG</name>
<feature type="compositionally biased region" description="Basic and acidic residues" evidence="1">
    <location>
        <begin position="742"/>
        <end position="751"/>
    </location>
</feature>
<dbReference type="InterPro" id="IPR010297">
    <property type="entry name" value="DUF900_hydrolase"/>
</dbReference>
<reference evidence="3 4" key="1">
    <citation type="journal article" date="2019" name="Sci. Rep.">
        <title>Comparative genomics of chytrid fungi reveal insights into the obligate biotrophic and pathogenic lifestyle of Synchytrium endobioticum.</title>
        <authorList>
            <person name="van de Vossenberg B.T.L.H."/>
            <person name="Warris S."/>
            <person name="Nguyen H.D.T."/>
            <person name="van Gent-Pelzer M.P.E."/>
            <person name="Joly D.L."/>
            <person name="van de Geest H.C."/>
            <person name="Bonants P.J.M."/>
            <person name="Smith D.S."/>
            <person name="Levesque C.A."/>
            <person name="van der Lee T.A.J."/>
        </authorList>
    </citation>
    <scope>NUCLEOTIDE SEQUENCE [LARGE SCALE GENOMIC DNA]</scope>
    <source>
        <strain evidence="3 4">CBS 809.83</strain>
    </source>
</reference>
<dbReference type="InterPro" id="IPR029058">
    <property type="entry name" value="AB_hydrolase_fold"/>
</dbReference>
<dbReference type="AlphaFoldDB" id="A0A507DZ21"/>
<sequence length="979" mass="109300">MPRMETVTTAAKYSAIIDEQQGAGLVAWDVGTGKPAVVLNLEKTAAIMLTRSTRRRANGHYKRKTRKAQILGIALTVIAFLSLIGAGVSIFFPRSPNTSNVDNPDASLTVEQRSSLAVVIAFVFILIFVIKWYFYALALAVVILLIINKGQLTPSNIGNPSATGLSVLFNKDTGPTFIVLICLLAVQFLTLIATLWRRVLYPRVVRKFSHAAAVRWWWVRPISLQPGTFQYTIYDPWSFSNDNRTFSYTGSVNSAGLPHGYGMWCDDCDSGEVTTGYWKNGSPVPPFTAREFGSGDSFAAVKIAYVTCSKLGMNEYKAIPKADEKGIRYGVAGVECSVSGKFFAELPQVSQCFPAQYRDQLAARHSHDMEPGSPLQILDPLFEELKIGEFARAPIPSQSYSKSSASSPNHGSSPPLAPRPGYESLRYRVATKEPVAAECSPKHCDSALSRVVIHIDHKSDELSVEGFRRVRQRGGLDSDKLDGLSSITIKAIKTESDRVLSVDGWERVDNICGSPPGVSATEWSGSGGVTDRAHEDEALVFIHGYNCSMEAAIKRFGQLMTLGDFPAWIKPFVFGWPSGQELSYLLAIKAAYNPMVQQAFRQFIQDLAASGIRKVHLLNHSAGCTLAVEFANLFGDIFHQIMDDEGPLSSEFRAGDRESSQQAPKPRLCTFTLINADISLAKFLDTNYAKIRHYCDLITCYVDEHDGALFWLEELFRKKVLGRNPALIYTVVPKEDHVHEDVHLGEPENLRDTSGLDPEKRRSRVRSVSSSDIFSGGNDSSEAIMLRDLEFDRRAASPMMLPKTRTSGFLQLKHPWQENRKARGNRLKFMLLSRFENLLHPGTTPGASHTHSESTFERKYGQVQEDVQKEIERLQSLMRGREKYAKELTDDTSFRGFRGNPNKYLIYPDMDTIDTSLLDVNIHSIRHNYFNLNRMFVDDLLEIIVYKKRASERTARLTLTLQGGLVYQFLCAPSYVVNP</sequence>
<gene>
    <name evidence="3" type="ORF">PhCBS80983_g04817</name>
</gene>
<feature type="compositionally biased region" description="Low complexity" evidence="1">
    <location>
        <begin position="398"/>
        <end position="414"/>
    </location>
</feature>
<dbReference type="SUPFAM" id="SSF53474">
    <property type="entry name" value="alpha/beta-Hydrolases"/>
    <property type="match status" value="1"/>
</dbReference>
<keyword evidence="2" id="KW-0472">Membrane</keyword>
<keyword evidence="4" id="KW-1185">Reference proteome</keyword>
<evidence type="ECO:0000256" key="1">
    <source>
        <dbReference type="SAM" id="MobiDB-lite"/>
    </source>
</evidence>
<dbReference type="PANTHER" id="PTHR36513:SF1">
    <property type="entry name" value="TRANSMEMBRANE PROTEIN"/>
    <property type="match status" value="1"/>
</dbReference>
<evidence type="ECO:0000313" key="3">
    <source>
        <dbReference type="EMBL" id="TPX56090.1"/>
    </source>
</evidence>
<dbReference type="STRING" id="109895.A0A507DZ21"/>
<keyword evidence="2" id="KW-0812">Transmembrane</keyword>
<comment type="caution">
    <text evidence="3">The sequence shown here is derived from an EMBL/GenBank/DDBJ whole genome shotgun (WGS) entry which is preliminary data.</text>
</comment>
<organism evidence="3 4">
    <name type="scientific">Powellomyces hirtus</name>
    <dbReference type="NCBI Taxonomy" id="109895"/>
    <lineage>
        <taxon>Eukaryota</taxon>
        <taxon>Fungi</taxon>
        <taxon>Fungi incertae sedis</taxon>
        <taxon>Chytridiomycota</taxon>
        <taxon>Chytridiomycota incertae sedis</taxon>
        <taxon>Chytridiomycetes</taxon>
        <taxon>Spizellomycetales</taxon>
        <taxon>Powellomycetaceae</taxon>
        <taxon>Powellomyces</taxon>
    </lineage>
</organism>
<feature type="transmembrane region" description="Helical" evidence="2">
    <location>
        <begin position="177"/>
        <end position="196"/>
    </location>
</feature>
<proteinExistence type="predicted"/>
<dbReference type="Proteomes" id="UP000318582">
    <property type="component" value="Unassembled WGS sequence"/>
</dbReference>
<evidence type="ECO:0000256" key="2">
    <source>
        <dbReference type="SAM" id="Phobius"/>
    </source>
</evidence>
<dbReference type="Pfam" id="PF05990">
    <property type="entry name" value="DUF900"/>
    <property type="match status" value="1"/>
</dbReference>
<dbReference type="EMBL" id="QEAQ01000086">
    <property type="protein sequence ID" value="TPX56090.1"/>
    <property type="molecule type" value="Genomic_DNA"/>
</dbReference>
<feature type="transmembrane region" description="Helical" evidence="2">
    <location>
        <begin position="70"/>
        <end position="92"/>
    </location>
</feature>
<feature type="region of interest" description="Disordered" evidence="1">
    <location>
        <begin position="742"/>
        <end position="777"/>
    </location>
</feature>